<feature type="transmembrane region" description="Helical" evidence="8">
    <location>
        <begin position="244"/>
        <end position="265"/>
    </location>
</feature>
<dbReference type="PANTHER" id="PTHR23517:SF15">
    <property type="entry name" value="PROTON-DEPENDENT OLIGOPEPTIDE FAMILY TRANSPORT PROTEIN"/>
    <property type="match status" value="1"/>
</dbReference>
<feature type="transmembrane region" description="Helical" evidence="8">
    <location>
        <begin position="56"/>
        <end position="76"/>
    </location>
</feature>
<gene>
    <name evidence="10" type="ORF">P0Y56_15010</name>
</gene>
<feature type="transmembrane region" description="Helical" evidence="8">
    <location>
        <begin position="25"/>
        <end position="44"/>
    </location>
</feature>
<keyword evidence="3" id="KW-1003">Cell membrane</keyword>
<dbReference type="InterPro" id="IPR005279">
    <property type="entry name" value="Dipep/tripep_permease"/>
</dbReference>
<dbReference type="PROSITE" id="PS50850">
    <property type="entry name" value="MFS"/>
    <property type="match status" value="1"/>
</dbReference>
<feature type="transmembrane region" description="Helical" evidence="8">
    <location>
        <begin position="465"/>
        <end position="491"/>
    </location>
</feature>
<evidence type="ECO:0000256" key="6">
    <source>
        <dbReference type="ARBA" id="ARBA00022989"/>
    </source>
</evidence>
<dbReference type="AlphaFoldDB" id="A0AAJ5X4I3"/>
<keyword evidence="4 8" id="KW-0812">Transmembrane</keyword>
<dbReference type="GO" id="GO:0005886">
    <property type="term" value="C:plasma membrane"/>
    <property type="evidence" value="ECO:0007669"/>
    <property type="project" value="UniProtKB-SubCell"/>
</dbReference>
<dbReference type="InterPro" id="IPR050171">
    <property type="entry name" value="MFS_Transporters"/>
</dbReference>
<feature type="transmembrane region" description="Helical" evidence="8">
    <location>
        <begin position="398"/>
        <end position="422"/>
    </location>
</feature>
<dbReference type="PROSITE" id="PS01022">
    <property type="entry name" value="PTR2_1"/>
    <property type="match status" value="1"/>
</dbReference>
<evidence type="ECO:0000256" key="3">
    <source>
        <dbReference type="ARBA" id="ARBA00022475"/>
    </source>
</evidence>
<sequence length="500" mass="52250">MRIASFSDHPPGLFILFATEAWERFAYYGIRALLILFMTSPLAAGGLEFDTATAGAIYGVFTASVYLMSLPGGWLADKLLGQQRAVLWGGLLIGGGGLLLAVPGGLPVFRAGLLVISLGVGLLKPNVSVMVGDLYPPEASARRDAGFSIFYFGIYLGAFAAPLVVGTLGESFGYRLGFAATGVAMLGGTLFYARIRGRLGAVGRDCELQAPEERRRGWIATGSLGAAMLLTILAVGLLRLDMEAVAACLGAIIGALSLGFFGLVLRDRKLDEAARRRVIAIFVLCACVALFISGLEQAGSTMNLFARDFTDRSFMGGFFAAGQHPASWYQSVSPLYVLLLSPVFAAGWMRLSRRGLEPSAPVKFGLSLILLGASFALMALAVTLAVQHGMKAAPGWLILVYLLQTLGELCIGPIGLSAITGLAPRSHAGRMMGMWFLATAAGSLIAGLVGGWMGSAQMAAMPARFLGMAGIGVVAGIAMILLSGAIVRLAASRSAQGARP</sequence>
<dbReference type="Proteomes" id="UP001218362">
    <property type="component" value="Chromosome"/>
</dbReference>
<organism evidence="10 11">
    <name type="scientific">Candidatus Andeanibacterium colombiense</name>
    <dbReference type="NCBI Taxonomy" id="3121345"/>
    <lineage>
        <taxon>Bacteria</taxon>
        <taxon>Pseudomonadati</taxon>
        <taxon>Pseudomonadota</taxon>
        <taxon>Alphaproteobacteria</taxon>
        <taxon>Sphingomonadales</taxon>
        <taxon>Sphingomonadaceae</taxon>
        <taxon>Candidatus Andeanibacterium</taxon>
    </lineage>
</organism>
<evidence type="ECO:0000259" key="9">
    <source>
        <dbReference type="PROSITE" id="PS50850"/>
    </source>
</evidence>
<keyword evidence="7 8" id="KW-0472">Membrane</keyword>
<proteinExistence type="predicted"/>
<feature type="domain" description="Major facilitator superfamily (MFS) profile" evidence="9">
    <location>
        <begin position="15"/>
        <end position="487"/>
    </location>
</feature>
<dbReference type="KEGG" id="acob:P0Y56_15010"/>
<feature type="transmembrane region" description="Helical" evidence="8">
    <location>
        <begin position="277"/>
        <end position="295"/>
    </location>
</feature>
<evidence type="ECO:0000256" key="8">
    <source>
        <dbReference type="SAM" id="Phobius"/>
    </source>
</evidence>
<keyword evidence="2" id="KW-0813">Transport</keyword>
<evidence type="ECO:0000313" key="11">
    <source>
        <dbReference type="Proteomes" id="UP001218362"/>
    </source>
</evidence>
<feature type="transmembrane region" description="Helical" evidence="8">
    <location>
        <begin position="434"/>
        <end position="453"/>
    </location>
</feature>
<keyword evidence="6 8" id="KW-1133">Transmembrane helix</keyword>
<dbReference type="CDD" id="cd17346">
    <property type="entry name" value="MFS_DtpA_like"/>
    <property type="match status" value="1"/>
</dbReference>
<dbReference type="GO" id="GO:0006857">
    <property type="term" value="P:oligopeptide transport"/>
    <property type="evidence" value="ECO:0007669"/>
    <property type="project" value="InterPro"/>
</dbReference>
<protein>
    <submittedName>
        <fullName evidence="10">Peptide MFS transporter</fullName>
    </submittedName>
</protein>
<dbReference type="Gene3D" id="1.20.1250.20">
    <property type="entry name" value="MFS general substrate transporter like domains"/>
    <property type="match status" value="1"/>
</dbReference>
<dbReference type="SUPFAM" id="SSF103473">
    <property type="entry name" value="MFS general substrate transporter"/>
    <property type="match status" value="1"/>
</dbReference>
<keyword evidence="5" id="KW-0653">Protein transport</keyword>
<evidence type="ECO:0000256" key="2">
    <source>
        <dbReference type="ARBA" id="ARBA00022448"/>
    </source>
</evidence>
<evidence type="ECO:0000313" key="10">
    <source>
        <dbReference type="EMBL" id="WEK46303.1"/>
    </source>
</evidence>
<dbReference type="EMBL" id="CP119316">
    <property type="protein sequence ID" value="WEK46303.1"/>
    <property type="molecule type" value="Genomic_DNA"/>
</dbReference>
<evidence type="ECO:0000256" key="7">
    <source>
        <dbReference type="ARBA" id="ARBA00023136"/>
    </source>
</evidence>
<evidence type="ECO:0000256" key="1">
    <source>
        <dbReference type="ARBA" id="ARBA00004651"/>
    </source>
</evidence>
<dbReference type="NCBIfam" id="TIGR00924">
    <property type="entry name" value="yjdL_sub1_fam"/>
    <property type="match status" value="1"/>
</dbReference>
<dbReference type="GO" id="GO:1904680">
    <property type="term" value="F:peptide transmembrane transporter activity"/>
    <property type="evidence" value="ECO:0007669"/>
    <property type="project" value="InterPro"/>
</dbReference>
<comment type="subcellular location">
    <subcellularLocation>
        <location evidence="1">Cell membrane</location>
        <topology evidence="1">Multi-pass membrane protein</topology>
    </subcellularLocation>
</comment>
<name>A0AAJ5X4I3_9SPHN</name>
<feature type="transmembrane region" description="Helical" evidence="8">
    <location>
        <begin position="108"/>
        <end position="127"/>
    </location>
</feature>
<feature type="transmembrane region" description="Helical" evidence="8">
    <location>
        <begin position="174"/>
        <end position="195"/>
    </location>
</feature>
<reference evidence="10" key="1">
    <citation type="submission" date="2023-03" db="EMBL/GenBank/DDBJ databases">
        <title>Andean soil-derived lignocellulolytic bacterial consortium as a source of novel taxa and putative plastic-active enzymes.</title>
        <authorList>
            <person name="Diaz-Garcia L."/>
            <person name="Chuvochina M."/>
            <person name="Feuerriegel G."/>
            <person name="Bunk B."/>
            <person name="Sproer C."/>
            <person name="Streit W.R."/>
            <person name="Rodriguez L.M."/>
            <person name="Overmann J."/>
            <person name="Jimenez D.J."/>
        </authorList>
    </citation>
    <scope>NUCLEOTIDE SEQUENCE</scope>
    <source>
        <strain evidence="10">MAG 26</strain>
    </source>
</reference>
<feature type="transmembrane region" description="Helical" evidence="8">
    <location>
        <begin position="85"/>
        <end position="102"/>
    </location>
</feature>
<dbReference type="InterPro" id="IPR000109">
    <property type="entry name" value="POT_fam"/>
</dbReference>
<feature type="transmembrane region" description="Helical" evidence="8">
    <location>
        <begin position="335"/>
        <end position="352"/>
    </location>
</feature>
<feature type="transmembrane region" description="Helical" evidence="8">
    <location>
        <begin position="364"/>
        <end position="386"/>
    </location>
</feature>
<evidence type="ECO:0000256" key="5">
    <source>
        <dbReference type="ARBA" id="ARBA00022856"/>
    </source>
</evidence>
<accession>A0AAJ5X4I3</accession>
<dbReference type="InterPro" id="IPR036259">
    <property type="entry name" value="MFS_trans_sf"/>
</dbReference>
<feature type="transmembrane region" description="Helical" evidence="8">
    <location>
        <begin position="216"/>
        <end position="238"/>
    </location>
</feature>
<evidence type="ECO:0000256" key="4">
    <source>
        <dbReference type="ARBA" id="ARBA00022692"/>
    </source>
</evidence>
<feature type="transmembrane region" description="Helical" evidence="8">
    <location>
        <begin position="148"/>
        <end position="168"/>
    </location>
</feature>
<dbReference type="PANTHER" id="PTHR23517">
    <property type="entry name" value="RESISTANCE PROTEIN MDTM, PUTATIVE-RELATED-RELATED"/>
    <property type="match status" value="1"/>
</dbReference>
<dbReference type="InterPro" id="IPR020846">
    <property type="entry name" value="MFS_dom"/>
</dbReference>
<dbReference type="Pfam" id="PF00854">
    <property type="entry name" value="PTR2"/>
    <property type="match status" value="2"/>
</dbReference>
<keyword evidence="5" id="KW-0571">Peptide transport</keyword>
<dbReference type="InterPro" id="IPR018456">
    <property type="entry name" value="PTR2_symporter_CS"/>
</dbReference>